<dbReference type="InterPro" id="IPR018649">
    <property type="entry name" value="SHOCT"/>
</dbReference>
<feature type="domain" description="SHOCT" evidence="1">
    <location>
        <begin position="229"/>
        <end position="255"/>
    </location>
</feature>
<dbReference type="Proteomes" id="UP000032279">
    <property type="component" value="Unassembled WGS sequence"/>
</dbReference>
<comment type="caution">
    <text evidence="4">The sequence shown here is derived from an EMBL/GenBank/DDBJ whole genome shotgun (WGS) entry which is preliminary data.</text>
</comment>
<dbReference type="InterPro" id="IPR027872">
    <property type="entry name" value="DUF4428"/>
</dbReference>
<proteinExistence type="predicted"/>
<evidence type="ECO:0000259" key="2">
    <source>
        <dbReference type="Pfam" id="PF14470"/>
    </source>
</evidence>
<dbReference type="Pfam" id="PF09851">
    <property type="entry name" value="SHOCT"/>
    <property type="match status" value="1"/>
</dbReference>
<feature type="domain" description="DUF4428" evidence="3">
    <location>
        <begin position="4"/>
        <end position="54"/>
    </location>
</feature>
<dbReference type="Pfam" id="PF14471">
    <property type="entry name" value="DUF4428"/>
    <property type="match status" value="1"/>
</dbReference>
<accession>A0A0D0Y333</accession>
<organism evidence="4 5">
    <name type="scientific">Paucilactobacillus wasatchensis</name>
    <dbReference type="NCBI Taxonomy" id="1335616"/>
    <lineage>
        <taxon>Bacteria</taxon>
        <taxon>Bacillati</taxon>
        <taxon>Bacillota</taxon>
        <taxon>Bacilli</taxon>
        <taxon>Lactobacillales</taxon>
        <taxon>Lactobacillaceae</taxon>
        <taxon>Paucilactobacillus</taxon>
    </lineage>
</organism>
<evidence type="ECO:0000259" key="3">
    <source>
        <dbReference type="Pfam" id="PF14471"/>
    </source>
</evidence>
<feature type="domain" description="YokE-like PH" evidence="2">
    <location>
        <begin position="114"/>
        <end position="204"/>
    </location>
</feature>
<protein>
    <submittedName>
        <fullName evidence="4">Phage protein</fullName>
    </submittedName>
</protein>
<name>A0A0D0Y333_9LACO</name>
<dbReference type="AlphaFoldDB" id="A0A0D0Y333"/>
<dbReference type="EMBL" id="AWTT01000061">
    <property type="protein sequence ID" value="KIS02663.1"/>
    <property type="molecule type" value="Genomic_DNA"/>
</dbReference>
<dbReference type="InterPro" id="IPR039519">
    <property type="entry name" value="YokE-like_PH"/>
</dbReference>
<sequence length="257" mass="28919">MTKNCAICGNKIKLLDQNLKFKDGFADEKCFKKAGLKTSMSDITWASEHNIADLSKLINNGETINTKELAKEKKQDAKADKQDKIDKIWEQFKKVGVSDTFGTKKEIRTLPDILSDDETIKYATSGFLEANTVLMVCTNIRILFLDKGLVYGVKSTEIPLDMVNSVNYSKKIVFGNISIVNGAKTTLIEQVNKDTAPKMVDAIKQARLDYTNSSNQRKIVKEEQSLANKLRDLKSLLDEGIITEEEFSKKKKQLLNI</sequence>
<dbReference type="PATRIC" id="fig|1335616.4.peg.1775"/>
<keyword evidence="5" id="KW-1185">Reference proteome</keyword>
<evidence type="ECO:0000313" key="4">
    <source>
        <dbReference type="EMBL" id="KIS02663.1"/>
    </source>
</evidence>
<evidence type="ECO:0000313" key="5">
    <source>
        <dbReference type="Proteomes" id="UP000032279"/>
    </source>
</evidence>
<dbReference type="Pfam" id="PF14470">
    <property type="entry name" value="bPH_3"/>
    <property type="match status" value="1"/>
</dbReference>
<gene>
    <name evidence="4" type="ORF">WDC_1766</name>
</gene>
<dbReference type="RefSeq" id="WP_225349644.1">
    <property type="nucleotide sequence ID" value="NZ_AWTT01000061.1"/>
</dbReference>
<reference evidence="4 5" key="1">
    <citation type="submission" date="2013-08" db="EMBL/GenBank/DDBJ databases">
        <title>Lactobacillus wasatchii sp. WDC04, a late gas producing bacteria isolated from aged chedder cheese.</title>
        <authorList>
            <person name="Oberg C.J."/>
            <person name="Culumber M."/>
            <person name="McMahon D.J."/>
            <person name="Broadbent J.R."/>
            <person name="Oberg T.S."/>
            <person name="Ortaki F."/>
        </authorList>
    </citation>
    <scope>NUCLEOTIDE SEQUENCE [LARGE SCALE GENOMIC DNA]</scope>
    <source>
        <strain evidence="4 5">WDC04</strain>
    </source>
</reference>
<evidence type="ECO:0000259" key="1">
    <source>
        <dbReference type="Pfam" id="PF09851"/>
    </source>
</evidence>